<evidence type="ECO:0000313" key="1">
    <source>
        <dbReference type="EMBL" id="KIO30279.1"/>
    </source>
</evidence>
<dbReference type="AlphaFoldDB" id="A0A0C3QRB2"/>
<proteinExistence type="predicted"/>
<evidence type="ECO:0000313" key="2">
    <source>
        <dbReference type="Proteomes" id="UP000054248"/>
    </source>
</evidence>
<dbReference type="EMBL" id="KN822974">
    <property type="protein sequence ID" value="KIO30279.1"/>
    <property type="molecule type" value="Genomic_DNA"/>
</dbReference>
<organism evidence="1 2">
    <name type="scientific">Tulasnella calospora MUT 4182</name>
    <dbReference type="NCBI Taxonomy" id="1051891"/>
    <lineage>
        <taxon>Eukaryota</taxon>
        <taxon>Fungi</taxon>
        <taxon>Dikarya</taxon>
        <taxon>Basidiomycota</taxon>
        <taxon>Agaricomycotina</taxon>
        <taxon>Agaricomycetes</taxon>
        <taxon>Cantharellales</taxon>
        <taxon>Tulasnellaceae</taxon>
        <taxon>Tulasnella</taxon>
    </lineage>
</organism>
<sequence>MKLMPPNVGLGRAHDKTYADRNGVNVARGKKEMWVPPKRRVNGDVKISGNRGTERRLITEARPLVFKGNPDTYPEDDGHLSKVRTNLRPSRTRAETRDAQSNLKWHTGFWGVMAEKRCYW</sequence>
<accession>A0A0C3QRB2</accession>
<name>A0A0C3QRB2_9AGAM</name>
<reference evidence="2" key="2">
    <citation type="submission" date="2015-01" db="EMBL/GenBank/DDBJ databases">
        <title>Evolutionary Origins and Diversification of the Mycorrhizal Mutualists.</title>
        <authorList>
            <consortium name="DOE Joint Genome Institute"/>
            <consortium name="Mycorrhizal Genomics Consortium"/>
            <person name="Kohler A."/>
            <person name="Kuo A."/>
            <person name="Nagy L.G."/>
            <person name="Floudas D."/>
            <person name="Copeland A."/>
            <person name="Barry K.W."/>
            <person name="Cichocki N."/>
            <person name="Veneault-Fourrey C."/>
            <person name="LaButti K."/>
            <person name="Lindquist E.A."/>
            <person name="Lipzen A."/>
            <person name="Lundell T."/>
            <person name="Morin E."/>
            <person name="Murat C."/>
            <person name="Riley R."/>
            <person name="Ohm R."/>
            <person name="Sun H."/>
            <person name="Tunlid A."/>
            <person name="Henrissat B."/>
            <person name="Grigoriev I.V."/>
            <person name="Hibbett D.S."/>
            <person name="Martin F."/>
        </authorList>
    </citation>
    <scope>NUCLEOTIDE SEQUENCE [LARGE SCALE GENOMIC DNA]</scope>
    <source>
        <strain evidence="2">MUT 4182</strain>
    </source>
</reference>
<keyword evidence="2" id="KW-1185">Reference proteome</keyword>
<dbReference type="Proteomes" id="UP000054248">
    <property type="component" value="Unassembled WGS sequence"/>
</dbReference>
<gene>
    <name evidence="1" type="ORF">M407DRAFT_5777</name>
</gene>
<dbReference type="HOGENOM" id="CLU_2051382_0_0_1"/>
<protein>
    <submittedName>
        <fullName evidence="1">Uncharacterized protein</fullName>
    </submittedName>
</protein>
<reference evidence="1 2" key="1">
    <citation type="submission" date="2014-04" db="EMBL/GenBank/DDBJ databases">
        <authorList>
            <consortium name="DOE Joint Genome Institute"/>
            <person name="Kuo A."/>
            <person name="Girlanda M."/>
            <person name="Perotto S."/>
            <person name="Kohler A."/>
            <person name="Nagy L.G."/>
            <person name="Floudas D."/>
            <person name="Copeland A."/>
            <person name="Barry K.W."/>
            <person name="Cichocki N."/>
            <person name="Veneault-Fourrey C."/>
            <person name="LaButti K."/>
            <person name="Lindquist E.A."/>
            <person name="Lipzen A."/>
            <person name="Lundell T."/>
            <person name="Morin E."/>
            <person name="Murat C."/>
            <person name="Sun H."/>
            <person name="Tunlid A."/>
            <person name="Henrissat B."/>
            <person name="Grigoriev I.V."/>
            <person name="Hibbett D.S."/>
            <person name="Martin F."/>
            <person name="Nordberg H.P."/>
            <person name="Cantor M.N."/>
            <person name="Hua S.X."/>
        </authorList>
    </citation>
    <scope>NUCLEOTIDE SEQUENCE [LARGE SCALE GENOMIC DNA]</scope>
    <source>
        <strain evidence="1 2">MUT 4182</strain>
    </source>
</reference>